<dbReference type="InParanoid" id="A0A0Q9X5L4"/>
<evidence type="ECO:0000256" key="1">
    <source>
        <dbReference type="SAM" id="Coils"/>
    </source>
</evidence>
<keyword evidence="4" id="KW-1185">Reference proteome</keyword>
<keyword evidence="1" id="KW-0175">Coiled coil</keyword>
<dbReference type="Proteomes" id="UP000007798">
    <property type="component" value="Unassembled WGS sequence"/>
</dbReference>
<dbReference type="eggNOG" id="ENOG502RVXG">
    <property type="taxonomic scope" value="Eukaryota"/>
</dbReference>
<dbReference type="AlphaFoldDB" id="A0A0Q9X5L4"/>
<evidence type="ECO:0000256" key="2">
    <source>
        <dbReference type="SAM" id="MobiDB-lite"/>
    </source>
</evidence>
<feature type="region of interest" description="Disordered" evidence="2">
    <location>
        <begin position="146"/>
        <end position="184"/>
    </location>
</feature>
<feature type="coiled-coil region" evidence="1">
    <location>
        <begin position="239"/>
        <end position="273"/>
    </location>
</feature>
<reference evidence="3 4" key="1">
    <citation type="journal article" date="2007" name="Nature">
        <title>Evolution of genes and genomes on the Drosophila phylogeny.</title>
        <authorList>
            <consortium name="Drosophila 12 Genomes Consortium"/>
            <person name="Clark A.G."/>
            <person name="Eisen M.B."/>
            <person name="Smith D.R."/>
            <person name="Bergman C.M."/>
            <person name="Oliver B."/>
            <person name="Markow T.A."/>
            <person name="Kaufman T.C."/>
            <person name="Kellis M."/>
            <person name="Gelbart W."/>
            <person name="Iyer V.N."/>
            <person name="Pollard D.A."/>
            <person name="Sackton T.B."/>
            <person name="Larracuente A.M."/>
            <person name="Singh N.D."/>
            <person name="Abad J.P."/>
            <person name="Abt D.N."/>
            <person name="Adryan B."/>
            <person name="Aguade M."/>
            <person name="Akashi H."/>
            <person name="Anderson W.W."/>
            <person name="Aquadro C.F."/>
            <person name="Ardell D.H."/>
            <person name="Arguello R."/>
            <person name="Artieri C.G."/>
            <person name="Barbash D.A."/>
            <person name="Barker D."/>
            <person name="Barsanti P."/>
            <person name="Batterham P."/>
            <person name="Batzoglou S."/>
            <person name="Begun D."/>
            <person name="Bhutkar A."/>
            <person name="Blanco E."/>
            <person name="Bosak S.A."/>
            <person name="Bradley R.K."/>
            <person name="Brand A.D."/>
            <person name="Brent M.R."/>
            <person name="Brooks A.N."/>
            <person name="Brown R.H."/>
            <person name="Butlin R.K."/>
            <person name="Caggese C."/>
            <person name="Calvi B.R."/>
            <person name="Bernardo de Carvalho A."/>
            <person name="Caspi A."/>
            <person name="Castrezana S."/>
            <person name="Celniker S.E."/>
            <person name="Chang J.L."/>
            <person name="Chapple C."/>
            <person name="Chatterji S."/>
            <person name="Chinwalla A."/>
            <person name="Civetta A."/>
            <person name="Clifton S.W."/>
            <person name="Comeron J.M."/>
            <person name="Costello J.C."/>
            <person name="Coyne J.A."/>
            <person name="Daub J."/>
            <person name="David R.G."/>
            <person name="Delcher A.L."/>
            <person name="Delehaunty K."/>
            <person name="Do C.B."/>
            <person name="Ebling H."/>
            <person name="Edwards K."/>
            <person name="Eickbush T."/>
            <person name="Evans J.D."/>
            <person name="Filipski A."/>
            <person name="Findeiss S."/>
            <person name="Freyhult E."/>
            <person name="Fulton L."/>
            <person name="Fulton R."/>
            <person name="Garcia A.C."/>
            <person name="Gardiner A."/>
            <person name="Garfield D.A."/>
            <person name="Garvin B.E."/>
            <person name="Gibson G."/>
            <person name="Gilbert D."/>
            <person name="Gnerre S."/>
            <person name="Godfrey J."/>
            <person name="Good R."/>
            <person name="Gotea V."/>
            <person name="Gravely B."/>
            <person name="Greenberg A.J."/>
            <person name="Griffiths-Jones S."/>
            <person name="Gross S."/>
            <person name="Guigo R."/>
            <person name="Gustafson E.A."/>
            <person name="Haerty W."/>
            <person name="Hahn M.W."/>
            <person name="Halligan D.L."/>
            <person name="Halpern A.L."/>
            <person name="Halter G.M."/>
            <person name="Han M.V."/>
            <person name="Heger A."/>
            <person name="Hillier L."/>
            <person name="Hinrichs A.S."/>
            <person name="Holmes I."/>
            <person name="Hoskins R.A."/>
            <person name="Hubisz M.J."/>
            <person name="Hultmark D."/>
            <person name="Huntley M.A."/>
            <person name="Jaffe D.B."/>
            <person name="Jagadeeshan S."/>
            <person name="Jeck W.R."/>
            <person name="Johnson J."/>
            <person name="Jones C.D."/>
            <person name="Jordan W.C."/>
            <person name="Karpen G.H."/>
            <person name="Kataoka E."/>
            <person name="Keightley P.D."/>
            <person name="Kheradpour P."/>
            <person name="Kirkness E.F."/>
            <person name="Koerich L.B."/>
            <person name="Kristiansen K."/>
            <person name="Kudrna D."/>
            <person name="Kulathinal R.J."/>
            <person name="Kumar S."/>
            <person name="Kwok R."/>
            <person name="Lander E."/>
            <person name="Langley C.H."/>
            <person name="Lapoint R."/>
            <person name="Lazzaro B.P."/>
            <person name="Lee S.J."/>
            <person name="Levesque L."/>
            <person name="Li R."/>
            <person name="Lin C.F."/>
            <person name="Lin M.F."/>
            <person name="Lindblad-Toh K."/>
            <person name="Llopart A."/>
            <person name="Long M."/>
            <person name="Low L."/>
            <person name="Lozovsky E."/>
            <person name="Lu J."/>
            <person name="Luo M."/>
            <person name="Machado C.A."/>
            <person name="Makalowski W."/>
            <person name="Marzo M."/>
            <person name="Matsuda M."/>
            <person name="Matzkin L."/>
            <person name="McAllister B."/>
            <person name="McBride C.S."/>
            <person name="McKernan B."/>
            <person name="McKernan K."/>
            <person name="Mendez-Lago M."/>
            <person name="Minx P."/>
            <person name="Mollenhauer M.U."/>
            <person name="Montooth K."/>
            <person name="Mount S.M."/>
            <person name="Mu X."/>
            <person name="Myers E."/>
            <person name="Negre B."/>
            <person name="Newfeld S."/>
            <person name="Nielsen R."/>
            <person name="Noor M.A."/>
            <person name="O'Grady P."/>
            <person name="Pachter L."/>
            <person name="Papaceit M."/>
            <person name="Parisi M.J."/>
            <person name="Parisi M."/>
            <person name="Parts L."/>
            <person name="Pedersen J.S."/>
            <person name="Pesole G."/>
            <person name="Phillippy A.M."/>
            <person name="Ponting C.P."/>
            <person name="Pop M."/>
            <person name="Porcelli D."/>
            <person name="Powell J.R."/>
            <person name="Prohaska S."/>
            <person name="Pruitt K."/>
            <person name="Puig M."/>
            <person name="Quesneville H."/>
            <person name="Ram K.R."/>
            <person name="Rand D."/>
            <person name="Rasmussen M.D."/>
            <person name="Reed L.K."/>
            <person name="Reenan R."/>
            <person name="Reily A."/>
            <person name="Remington K.A."/>
            <person name="Rieger T.T."/>
            <person name="Ritchie M.G."/>
            <person name="Robin C."/>
            <person name="Rogers Y.H."/>
            <person name="Rohde C."/>
            <person name="Rozas J."/>
            <person name="Rubenfield M.J."/>
            <person name="Ruiz A."/>
            <person name="Russo S."/>
            <person name="Salzberg S.L."/>
            <person name="Sanchez-Gracia A."/>
            <person name="Saranga D.J."/>
            <person name="Sato H."/>
            <person name="Schaeffer S.W."/>
            <person name="Schatz M.C."/>
            <person name="Schlenke T."/>
            <person name="Schwartz R."/>
            <person name="Segarra C."/>
            <person name="Singh R.S."/>
            <person name="Sirot L."/>
            <person name="Sirota M."/>
            <person name="Sisneros N.B."/>
            <person name="Smith C.D."/>
            <person name="Smith T.F."/>
            <person name="Spieth J."/>
            <person name="Stage D.E."/>
            <person name="Stark A."/>
            <person name="Stephan W."/>
            <person name="Strausberg R.L."/>
            <person name="Strempel S."/>
            <person name="Sturgill D."/>
            <person name="Sutton G."/>
            <person name="Sutton G.G."/>
            <person name="Tao W."/>
            <person name="Teichmann S."/>
            <person name="Tobari Y.N."/>
            <person name="Tomimura Y."/>
            <person name="Tsolas J.M."/>
            <person name="Valente V.L."/>
            <person name="Venter E."/>
            <person name="Venter J.C."/>
            <person name="Vicario S."/>
            <person name="Vieira F.G."/>
            <person name="Vilella A.J."/>
            <person name="Villasante A."/>
            <person name="Walenz B."/>
            <person name="Wang J."/>
            <person name="Wasserman M."/>
            <person name="Watts T."/>
            <person name="Wilson D."/>
            <person name="Wilson R.K."/>
            <person name="Wing R.A."/>
            <person name="Wolfner M.F."/>
            <person name="Wong A."/>
            <person name="Wong G.K."/>
            <person name="Wu C.I."/>
            <person name="Wu G."/>
            <person name="Yamamoto D."/>
            <person name="Yang H.P."/>
            <person name="Yang S.P."/>
            <person name="Yorke J.A."/>
            <person name="Yoshida K."/>
            <person name="Zdobnov E."/>
            <person name="Zhang P."/>
            <person name="Zhang Y."/>
            <person name="Zimin A.V."/>
            <person name="Baldwin J."/>
            <person name="Abdouelleil A."/>
            <person name="Abdulkadir J."/>
            <person name="Abebe A."/>
            <person name="Abera B."/>
            <person name="Abreu J."/>
            <person name="Acer S.C."/>
            <person name="Aftuck L."/>
            <person name="Alexander A."/>
            <person name="An P."/>
            <person name="Anderson E."/>
            <person name="Anderson S."/>
            <person name="Arachi H."/>
            <person name="Azer M."/>
            <person name="Bachantsang P."/>
            <person name="Barry A."/>
            <person name="Bayul T."/>
            <person name="Berlin A."/>
            <person name="Bessette D."/>
            <person name="Bloom T."/>
            <person name="Blye J."/>
            <person name="Boguslavskiy L."/>
            <person name="Bonnet C."/>
            <person name="Boukhgalter B."/>
            <person name="Bourzgui I."/>
            <person name="Brown A."/>
            <person name="Cahill P."/>
            <person name="Channer S."/>
            <person name="Cheshatsang Y."/>
            <person name="Chuda L."/>
            <person name="Citroen M."/>
            <person name="Collymore A."/>
            <person name="Cooke P."/>
            <person name="Costello M."/>
            <person name="D'Aco K."/>
            <person name="Daza R."/>
            <person name="De Haan G."/>
            <person name="DeGray S."/>
            <person name="DeMaso C."/>
            <person name="Dhargay N."/>
            <person name="Dooley K."/>
            <person name="Dooley E."/>
            <person name="Doricent M."/>
            <person name="Dorje P."/>
            <person name="Dorjee K."/>
            <person name="Dupes A."/>
            <person name="Elong R."/>
            <person name="Falk J."/>
            <person name="Farina A."/>
            <person name="Faro S."/>
            <person name="Ferguson D."/>
            <person name="Fisher S."/>
            <person name="Foley C.D."/>
            <person name="Franke A."/>
            <person name="Friedrich D."/>
            <person name="Gadbois L."/>
            <person name="Gearin G."/>
            <person name="Gearin C.R."/>
            <person name="Giannoukos G."/>
            <person name="Goode T."/>
            <person name="Graham J."/>
            <person name="Grandbois E."/>
            <person name="Grewal S."/>
            <person name="Gyaltsen K."/>
            <person name="Hafez N."/>
            <person name="Hagos B."/>
            <person name="Hall J."/>
            <person name="Henson C."/>
            <person name="Hollinger A."/>
            <person name="Honan T."/>
            <person name="Huard M.D."/>
            <person name="Hughes L."/>
            <person name="Hurhula B."/>
            <person name="Husby M.E."/>
            <person name="Kamat A."/>
            <person name="Kanga B."/>
            <person name="Kashin S."/>
            <person name="Khazanovich D."/>
            <person name="Kisner P."/>
            <person name="Lance K."/>
            <person name="Lara M."/>
            <person name="Lee W."/>
            <person name="Lennon N."/>
            <person name="Letendre F."/>
            <person name="LeVine R."/>
            <person name="Lipovsky A."/>
            <person name="Liu X."/>
            <person name="Liu J."/>
            <person name="Liu S."/>
            <person name="Lokyitsang T."/>
            <person name="Lokyitsang Y."/>
            <person name="Lubonja R."/>
            <person name="Lui A."/>
            <person name="MacDonald P."/>
            <person name="Magnisalis V."/>
            <person name="Maru K."/>
            <person name="Matthews C."/>
            <person name="McCusker W."/>
            <person name="McDonough S."/>
            <person name="Mehta T."/>
            <person name="Meldrim J."/>
            <person name="Meneus L."/>
            <person name="Mihai O."/>
            <person name="Mihalev A."/>
            <person name="Mihova T."/>
            <person name="Mittelman R."/>
            <person name="Mlenga V."/>
            <person name="Montmayeur A."/>
            <person name="Mulrain L."/>
            <person name="Navidi A."/>
            <person name="Naylor J."/>
            <person name="Negash T."/>
            <person name="Nguyen T."/>
            <person name="Nguyen N."/>
            <person name="Nicol R."/>
            <person name="Norbu C."/>
            <person name="Norbu N."/>
            <person name="Novod N."/>
            <person name="O'Neill B."/>
            <person name="Osman S."/>
            <person name="Markiewicz E."/>
            <person name="Oyono O.L."/>
            <person name="Patti C."/>
            <person name="Phunkhang P."/>
            <person name="Pierre F."/>
            <person name="Priest M."/>
            <person name="Raghuraman S."/>
            <person name="Rege F."/>
            <person name="Reyes R."/>
            <person name="Rise C."/>
            <person name="Rogov P."/>
            <person name="Ross K."/>
            <person name="Ryan E."/>
            <person name="Settipalli S."/>
            <person name="Shea T."/>
            <person name="Sherpa N."/>
            <person name="Shi L."/>
            <person name="Shih D."/>
            <person name="Sparrow T."/>
            <person name="Spaulding J."/>
            <person name="Stalker J."/>
            <person name="Stange-Thomann N."/>
            <person name="Stavropoulos S."/>
            <person name="Stone C."/>
            <person name="Strader C."/>
            <person name="Tesfaye S."/>
            <person name="Thomson T."/>
            <person name="Thoulutsang Y."/>
            <person name="Thoulutsang D."/>
            <person name="Topham K."/>
            <person name="Topping I."/>
            <person name="Tsamla T."/>
            <person name="Vassiliev H."/>
            <person name="Vo A."/>
            <person name="Wangchuk T."/>
            <person name="Wangdi T."/>
            <person name="Weiand M."/>
            <person name="Wilkinson J."/>
            <person name="Wilson A."/>
            <person name="Yadav S."/>
            <person name="Young G."/>
            <person name="Yu Q."/>
            <person name="Zembek L."/>
            <person name="Zhong D."/>
            <person name="Zimmer A."/>
            <person name="Zwirko Z."/>
            <person name="Jaffe D.B."/>
            <person name="Alvarez P."/>
            <person name="Brockman W."/>
            <person name="Butler J."/>
            <person name="Chin C."/>
            <person name="Gnerre S."/>
            <person name="Grabherr M."/>
            <person name="Kleber M."/>
            <person name="Mauceli E."/>
            <person name="MacCallum I."/>
        </authorList>
    </citation>
    <scope>NUCLEOTIDE SEQUENCE [LARGE SCALE GENOMIC DNA]</scope>
    <source>
        <strain evidence="4">Tucson 14030-0811.24</strain>
    </source>
</reference>
<feature type="region of interest" description="Disordered" evidence="2">
    <location>
        <begin position="53"/>
        <end position="86"/>
    </location>
</feature>
<feature type="compositionally biased region" description="Polar residues" evidence="2">
    <location>
        <begin position="13"/>
        <end position="24"/>
    </location>
</feature>
<feature type="region of interest" description="Disordered" evidence="2">
    <location>
        <begin position="278"/>
        <end position="313"/>
    </location>
</feature>
<feature type="region of interest" description="Disordered" evidence="2">
    <location>
        <begin position="383"/>
        <end position="528"/>
    </location>
</feature>
<accession>A0A0Q9X5L4</accession>
<feature type="compositionally biased region" description="Basic and acidic residues" evidence="2">
    <location>
        <begin position="466"/>
        <end position="478"/>
    </location>
</feature>
<name>A0A0Q9X5L4_DROWI</name>
<evidence type="ECO:0000313" key="4">
    <source>
        <dbReference type="Proteomes" id="UP000007798"/>
    </source>
</evidence>
<feature type="region of interest" description="Disordered" evidence="2">
    <location>
        <begin position="1"/>
        <end position="32"/>
    </location>
</feature>
<organism evidence="3 4">
    <name type="scientific">Drosophila willistoni</name>
    <name type="common">Fruit fly</name>
    <dbReference type="NCBI Taxonomy" id="7260"/>
    <lineage>
        <taxon>Eukaryota</taxon>
        <taxon>Metazoa</taxon>
        <taxon>Ecdysozoa</taxon>
        <taxon>Arthropoda</taxon>
        <taxon>Hexapoda</taxon>
        <taxon>Insecta</taxon>
        <taxon>Pterygota</taxon>
        <taxon>Neoptera</taxon>
        <taxon>Endopterygota</taxon>
        <taxon>Diptera</taxon>
        <taxon>Brachycera</taxon>
        <taxon>Muscomorpha</taxon>
        <taxon>Ephydroidea</taxon>
        <taxon>Drosophilidae</taxon>
        <taxon>Drosophila</taxon>
        <taxon>Sophophora</taxon>
    </lineage>
</organism>
<gene>
    <name evidence="3" type="primary">Dwil\GK25448</name>
    <name evidence="3" type="ORF">Dwil_GK25448</name>
</gene>
<dbReference type="EMBL" id="CH964239">
    <property type="protein sequence ID" value="KRF99543.1"/>
    <property type="molecule type" value="Genomic_DNA"/>
</dbReference>
<feature type="compositionally biased region" description="Polar residues" evidence="2">
    <location>
        <begin position="411"/>
        <end position="422"/>
    </location>
</feature>
<feature type="compositionally biased region" description="Basic and acidic residues" evidence="2">
    <location>
        <begin position="513"/>
        <end position="528"/>
    </location>
</feature>
<protein>
    <submittedName>
        <fullName evidence="3">Uncharacterized protein</fullName>
    </submittedName>
</protein>
<evidence type="ECO:0000313" key="3">
    <source>
        <dbReference type="EMBL" id="KRF99543.1"/>
    </source>
</evidence>
<dbReference type="OrthoDB" id="8063363at2759"/>
<proteinExistence type="predicted"/>
<sequence length="528" mass="60002">MDEKDIGDGSLPLDQTESIPSGSPQTPPHKLLTSSALNSWTILPDEKIELLLDNSNEDSGSVARREEEQRLNQEQHDEKHANDRCMRPLDEVQLVGAGAADDISDGISIISDCESTERISPHPFLSDHLNELLHFNDLSTPIVLTTSSSSQAPDQQPEENQLKQRRHENAPNEDDDGESLSNNDKNLMVRQQTSSALSGYQRLPNLVQSGLTAVFYVGVTLAILAFIGKLRHPEWENGNGESGKSMSNLERRLEDLELQNNLMRAEIDLISKQLQYLSSDQGPTQQQQQQQQGRKAKTFKAWSGNGDAGQPVDITKEDLKRPFKCQDGNYVEFAAMCLESKKTTAEHAESLVDEIGNVVNNVLQQSQTFQRFEKVTDRLAASTNVDGNANNGDEIGSDFSKKQQQQRQKNINKYSSESPQTAQSGSHHQHQHSREEQQSKFYKKQRYAANSKENDSKERYKKKFYKEHDDSDEHRDDNNNNSGSGEWHQQMMQHREQSRKRNQRNNNNNWYIERGDSREQKRSGETKR</sequence>
<feature type="compositionally biased region" description="Basic and acidic residues" evidence="2">
    <location>
        <begin position="63"/>
        <end position="86"/>
    </location>
</feature>